<dbReference type="STRING" id="391625.PPSIR1_32502"/>
<evidence type="ECO:0000313" key="3">
    <source>
        <dbReference type="EMBL" id="EDM78817.1"/>
    </source>
</evidence>
<dbReference type="InterPro" id="IPR003594">
    <property type="entry name" value="HATPase_dom"/>
</dbReference>
<dbReference type="eggNOG" id="COG2172">
    <property type="taxonomic scope" value="Bacteria"/>
</dbReference>
<gene>
    <name evidence="3" type="ORF">PPSIR1_32502</name>
</gene>
<evidence type="ECO:0000259" key="2">
    <source>
        <dbReference type="Pfam" id="PF13581"/>
    </source>
</evidence>
<keyword evidence="1 3" id="KW-0723">Serine/threonine-protein kinase</keyword>
<dbReference type="EMBL" id="ABCS01000026">
    <property type="protein sequence ID" value="EDM78817.1"/>
    <property type="molecule type" value="Genomic_DNA"/>
</dbReference>
<proteinExistence type="predicted"/>
<comment type="caution">
    <text evidence="3">The sequence shown here is derived from an EMBL/GenBank/DDBJ whole genome shotgun (WGS) entry which is preliminary data.</text>
</comment>
<accession>A6G5N6</accession>
<keyword evidence="3" id="KW-0808">Transferase</keyword>
<dbReference type="Proteomes" id="UP000005801">
    <property type="component" value="Unassembled WGS sequence"/>
</dbReference>
<dbReference type="InterPro" id="IPR036890">
    <property type="entry name" value="HATPase_C_sf"/>
</dbReference>
<keyword evidence="4" id="KW-1185">Reference proteome</keyword>
<dbReference type="InterPro" id="IPR050267">
    <property type="entry name" value="Anti-sigma-factor_SerPK"/>
</dbReference>
<dbReference type="PANTHER" id="PTHR35526">
    <property type="entry name" value="ANTI-SIGMA-F FACTOR RSBW-RELATED"/>
    <property type="match status" value="1"/>
</dbReference>
<sequence>MEARHETVIDVSSPRELSEARLHARSMCELLGIRGYPAQRVVTTVSELARNMIRYVGEGTMRLGLDLDTKRLTIVAEDRGPGIAELESILAGEYQSRTGLGRGLIGVRNLADEFDVQTGPSGTTVTAAFRL</sequence>
<dbReference type="SUPFAM" id="SSF55874">
    <property type="entry name" value="ATPase domain of HSP90 chaperone/DNA topoisomerase II/histidine kinase"/>
    <property type="match status" value="1"/>
</dbReference>
<feature type="domain" description="Histidine kinase/HSP90-like ATPase" evidence="2">
    <location>
        <begin position="13"/>
        <end position="128"/>
    </location>
</feature>
<dbReference type="Gene3D" id="3.30.565.10">
    <property type="entry name" value="Histidine kinase-like ATPase, C-terminal domain"/>
    <property type="match status" value="1"/>
</dbReference>
<name>A6G5N6_9BACT</name>
<dbReference type="OrthoDB" id="9799195at2"/>
<keyword evidence="3" id="KW-0418">Kinase</keyword>
<dbReference type="GO" id="GO:0004674">
    <property type="term" value="F:protein serine/threonine kinase activity"/>
    <property type="evidence" value="ECO:0007669"/>
    <property type="project" value="UniProtKB-KW"/>
</dbReference>
<reference evidence="3 4" key="1">
    <citation type="submission" date="2007-06" db="EMBL/GenBank/DDBJ databases">
        <authorList>
            <person name="Shimkets L."/>
            <person name="Ferriera S."/>
            <person name="Johnson J."/>
            <person name="Kravitz S."/>
            <person name="Beeson K."/>
            <person name="Sutton G."/>
            <person name="Rogers Y.-H."/>
            <person name="Friedman R."/>
            <person name="Frazier M."/>
            <person name="Venter J.C."/>
        </authorList>
    </citation>
    <scope>NUCLEOTIDE SEQUENCE [LARGE SCALE GENOMIC DNA]</scope>
    <source>
        <strain evidence="3 4">SIR-1</strain>
    </source>
</reference>
<organism evidence="3 4">
    <name type="scientific">Plesiocystis pacifica SIR-1</name>
    <dbReference type="NCBI Taxonomy" id="391625"/>
    <lineage>
        <taxon>Bacteria</taxon>
        <taxon>Pseudomonadati</taxon>
        <taxon>Myxococcota</taxon>
        <taxon>Polyangia</taxon>
        <taxon>Nannocystales</taxon>
        <taxon>Nannocystaceae</taxon>
        <taxon>Plesiocystis</taxon>
    </lineage>
</organism>
<dbReference type="Pfam" id="PF13581">
    <property type="entry name" value="HATPase_c_2"/>
    <property type="match status" value="1"/>
</dbReference>
<protein>
    <submittedName>
        <fullName evidence="3">Putative serine/threonine protein kinase</fullName>
    </submittedName>
</protein>
<evidence type="ECO:0000256" key="1">
    <source>
        <dbReference type="ARBA" id="ARBA00022527"/>
    </source>
</evidence>
<evidence type="ECO:0000313" key="4">
    <source>
        <dbReference type="Proteomes" id="UP000005801"/>
    </source>
</evidence>
<dbReference type="PANTHER" id="PTHR35526:SF3">
    <property type="entry name" value="ANTI-SIGMA-F FACTOR RSBW"/>
    <property type="match status" value="1"/>
</dbReference>
<dbReference type="AlphaFoldDB" id="A6G5N6"/>